<name>A0ABR8CBY2_9CYAN</name>
<organism evidence="3 4">
    <name type="scientific">Phormidium tenue FACHB-1050</name>
    <dbReference type="NCBI Taxonomy" id="2692857"/>
    <lineage>
        <taxon>Bacteria</taxon>
        <taxon>Bacillati</taxon>
        <taxon>Cyanobacteriota</taxon>
        <taxon>Cyanophyceae</taxon>
        <taxon>Oscillatoriophycideae</taxon>
        <taxon>Oscillatoriales</taxon>
        <taxon>Oscillatoriaceae</taxon>
        <taxon>Phormidium</taxon>
    </lineage>
</organism>
<dbReference type="InterPro" id="IPR000719">
    <property type="entry name" value="Prot_kinase_dom"/>
</dbReference>
<keyword evidence="1" id="KW-0067">ATP-binding</keyword>
<evidence type="ECO:0000259" key="2">
    <source>
        <dbReference type="PROSITE" id="PS50011"/>
    </source>
</evidence>
<feature type="domain" description="Protein kinase" evidence="2">
    <location>
        <begin position="34"/>
        <end position="310"/>
    </location>
</feature>
<sequence>MSQCLNPNCNYQNPDPALIFCSQCGSKLKIGDRYRTIKILGQGGFGRAFIGIDEALPSHPHCVIKQFFPADLSSAVKAAELFQQEAIRLDDLGKHPQIPTLFAHLEHDGCQYLIQEFIDGQDLLKELQEQGAFSEAKIRILLGDLLPVLQFIHERNVIHRDIKPENIIRRRSPNISGYLSSAAVVGSHVLVDFGAAKFVTAAALMETGTRIGSAVYVAPEQVRGKAIFASDIYSLGVTCIHLLTSVSPFELMDMDGSWIWRNFLENTSISVALGQILDRMIAVAPSQRYQTAQAVLNDLKNLTSPSHQAYTPRFQRSGYAKATAKTQITPIATPKAQPIQAIAPPLSQFSFETAIVTVHRLGIGKLTKHQLQISTRQKTGRIYIETLGNVQGKPIGLEMVFIPAGRFQIGSPISEVERGEEESPRHIVNVPAFFMSRFPITQRQWKVVMDNNPAMFIGNGDRPVEMVSWEDTQSFCQKLVERTGKPYRLPSESEWEYACRAGTLTAFGFGETIAANLANYNGASPYKYAPKGISNSSTTEVGTYPANVFGLHDMHGNVWEWCADYWHDDYDLLPRDATAWTQGGDRSCRVVRGGSWRDPAHCCRSAKRLKNAANQGDRCTGFRIAVTLATQ</sequence>
<dbReference type="Pfam" id="PF03781">
    <property type="entry name" value="FGE-sulfatase"/>
    <property type="match status" value="1"/>
</dbReference>
<dbReference type="PROSITE" id="PS50011">
    <property type="entry name" value="PROTEIN_KINASE_DOM"/>
    <property type="match status" value="1"/>
</dbReference>
<dbReference type="SUPFAM" id="SSF56436">
    <property type="entry name" value="C-type lectin-like"/>
    <property type="match status" value="1"/>
</dbReference>
<dbReference type="PANTHER" id="PTHR23150">
    <property type="entry name" value="SULFATASE MODIFYING FACTOR 1, 2"/>
    <property type="match status" value="1"/>
</dbReference>
<feature type="binding site" evidence="1">
    <location>
        <position position="65"/>
    </location>
    <ligand>
        <name>ATP</name>
        <dbReference type="ChEBI" id="CHEBI:30616"/>
    </ligand>
</feature>
<proteinExistence type="predicted"/>
<dbReference type="Gene3D" id="1.10.510.10">
    <property type="entry name" value="Transferase(Phosphotransferase) domain 1"/>
    <property type="match status" value="1"/>
</dbReference>
<dbReference type="InterPro" id="IPR051043">
    <property type="entry name" value="Sulfatase_Mod_Factor_Kinase"/>
</dbReference>
<dbReference type="Proteomes" id="UP000618445">
    <property type="component" value="Unassembled WGS sequence"/>
</dbReference>
<evidence type="ECO:0000313" key="3">
    <source>
        <dbReference type="EMBL" id="MBD2318049.1"/>
    </source>
</evidence>
<dbReference type="CDD" id="cd14014">
    <property type="entry name" value="STKc_PknB_like"/>
    <property type="match status" value="1"/>
</dbReference>
<evidence type="ECO:0000313" key="4">
    <source>
        <dbReference type="Proteomes" id="UP000618445"/>
    </source>
</evidence>
<dbReference type="InterPro" id="IPR011009">
    <property type="entry name" value="Kinase-like_dom_sf"/>
</dbReference>
<gene>
    <name evidence="3" type="ORF">H6G05_14490</name>
</gene>
<dbReference type="SMART" id="SM00220">
    <property type="entry name" value="S_TKc"/>
    <property type="match status" value="1"/>
</dbReference>
<protein>
    <submittedName>
        <fullName evidence="3">SUMF1/EgtB/PvdO family nonheme iron enzyme</fullName>
    </submittedName>
</protein>
<dbReference type="InterPro" id="IPR042095">
    <property type="entry name" value="SUMF_sf"/>
</dbReference>
<dbReference type="RefSeq" id="WP_190578850.1">
    <property type="nucleotide sequence ID" value="NZ_CAWPQU010000016.1"/>
</dbReference>
<dbReference type="InterPro" id="IPR017441">
    <property type="entry name" value="Protein_kinase_ATP_BS"/>
</dbReference>
<keyword evidence="4" id="KW-1185">Reference proteome</keyword>
<dbReference type="PANTHER" id="PTHR23150:SF35">
    <property type="entry name" value="BLL6746 PROTEIN"/>
    <property type="match status" value="1"/>
</dbReference>
<dbReference type="PROSITE" id="PS00107">
    <property type="entry name" value="PROTEIN_KINASE_ATP"/>
    <property type="match status" value="1"/>
</dbReference>
<dbReference type="EMBL" id="JACJQY010000023">
    <property type="protein sequence ID" value="MBD2318049.1"/>
    <property type="molecule type" value="Genomic_DNA"/>
</dbReference>
<dbReference type="Gene3D" id="3.90.1580.10">
    <property type="entry name" value="paralog of FGE (formylglycine-generating enzyme)"/>
    <property type="match status" value="1"/>
</dbReference>
<dbReference type="InterPro" id="IPR005532">
    <property type="entry name" value="SUMF_dom"/>
</dbReference>
<dbReference type="InterPro" id="IPR016187">
    <property type="entry name" value="CTDL_fold"/>
</dbReference>
<keyword evidence="1" id="KW-0547">Nucleotide-binding</keyword>
<dbReference type="Pfam" id="PF00069">
    <property type="entry name" value="Pkinase"/>
    <property type="match status" value="1"/>
</dbReference>
<accession>A0ABR8CBY2</accession>
<dbReference type="SUPFAM" id="SSF56112">
    <property type="entry name" value="Protein kinase-like (PK-like)"/>
    <property type="match status" value="1"/>
</dbReference>
<reference evidence="3 4" key="1">
    <citation type="journal article" date="2020" name="ISME J.">
        <title>Comparative genomics reveals insights into cyanobacterial evolution and habitat adaptation.</title>
        <authorList>
            <person name="Chen M.Y."/>
            <person name="Teng W.K."/>
            <person name="Zhao L."/>
            <person name="Hu C.X."/>
            <person name="Zhou Y.K."/>
            <person name="Han B.P."/>
            <person name="Song L.R."/>
            <person name="Shu W.S."/>
        </authorList>
    </citation>
    <scope>NUCLEOTIDE SEQUENCE [LARGE SCALE GENOMIC DNA]</scope>
    <source>
        <strain evidence="3 4">FACHB-1050</strain>
    </source>
</reference>
<comment type="caution">
    <text evidence="3">The sequence shown here is derived from an EMBL/GenBank/DDBJ whole genome shotgun (WGS) entry which is preliminary data.</text>
</comment>
<evidence type="ECO:0000256" key="1">
    <source>
        <dbReference type="PROSITE-ProRule" id="PRU10141"/>
    </source>
</evidence>